<gene>
    <name evidence="2" type="ORF">P691DRAFT_710333</name>
</gene>
<organism evidence="2 3">
    <name type="scientific">Macrolepiota fuliginosa MF-IS2</name>
    <dbReference type="NCBI Taxonomy" id="1400762"/>
    <lineage>
        <taxon>Eukaryota</taxon>
        <taxon>Fungi</taxon>
        <taxon>Dikarya</taxon>
        <taxon>Basidiomycota</taxon>
        <taxon>Agaricomycotina</taxon>
        <taxon>Agaricomycetes</taxon>
        <taxon>Agaricomycetidae</taxon>
        <taxon>Agaricales</taxon>
        <taxon>Agaricineae</taxon>
        <taxon>Agaricaceae</taxon>
        <taxon>Macrolepiota</taxon>
    </lineage>
</organism>
<name>A0A9P6BZH8_9AGAR</name>
<evidence type="ECO:0000313" key="3">
    <source>
        <dbReference type="Proteomes" id="UP000807342"/>
    </source>
</evidence>
<dbReference type="OrthoDB" id="3223806at2759"/>
<keyword evidence="3" id="KW-1185">Reference proteome</keyword>
<keyword evidence="1" id="KW-1133">Transmembrane helix</keyword>
<comment type="caution">
    <text evidence="2">The sequence shown here is derived from an EMBL/GenBank/DDBJ whole genome shotgun (WGS) entry which is preliminary data.</text>
</comment>
<protein>
    <submittedName>
        <fullName evidence="2">Uncharacterized protein</fullName>
    </submittedName>
</protein>
<feature type="transmembrane region" description="Helical" evidence="1">
    <location>
        <begin position="73"/>
        <end position="94"/>
    </location>
</feature>
<accession>A0A9P6BZH8</accession>
<evidence type="ECO:0000313" key="2">
    <source>
        <dbReference type="EMBL" id="KAF9445417.1"/>
    </source>
</evidence>
<reference evidence="2" key="1">
    <citation type="submission" date="2020-11" db="EMBL/GenBank/DDBJ databases">
        <authorList>
            <consortium name="DOE Joint Genome Institute"/>
            <person name="Ahrendt S."/>
            <person name="Riley R."/>
            <person name="Andreopoulos W."/>
            <person name="Labutti K."/>
            <person name="Pangilinan J."/>
            <person name="Ruiz-Duenas F.J."/>
            <person name="Barrasa J.M."/>
            <person name="Sanchez-Garcia M."/>
            <person name="Camarero S."/>
            <person name="Miyauchi S."/>
            <person name="Serrano A."/>
            <person name="Linde D."/>
            <person name="Babiker R."/>
            <person name="Drula E."/>
            <person name="Ayuso-Fernandez I."/>
            <person name="Pacheco R."/>
            <person name="Padilla G."/>
            <person name="Ferreira P."/>
            <person name="Barriuso J."/>
            <person name="Kellner H."/>
            <person name="Castanera R."/>
            <person name="Alfaro M."/>
            <person name="Ramirez L."/>
            <person name="Pisabarro A.G."/>
            <person name="Kuo A."/>
            <person name="Tritt A."/>
            <person name="Lipzen A."/>
            <person name="He G."/>
            <person name="Yan M."/>
            <person name="Ng V."/>
            <person name="Cullen D."/>
            <person name="Martin F."/>
            <person name="Rosso M.-N."/>
            <person name="Henrissat B."/>
            <person name="Hibbett D."/>
            <person name="Martinez A.T."/>
            <person name="Grigoriev I.V."/>
        </authorList>
    </citation>
    <scope>NUCLEOTIDE SEQUENCE</scope>
    <source>
        <strain evidence="2">MF-IS2</strain>
    </source>
</reference>
<dbReference type="AlphaFoldDB" id="A0A9P6BZH8"/>
<dbReference type="EMBL" id="MU151302">
    <property type="protein sequence ID" value="KAF9445417.1"/>
    <property type="molecule type" value="Genomic_DNA"/>
</dbReference>
<keyword evidence="1" id="KW-0812">Transmembrane</keyword>
<dbReference type="Gene3D" id="3.40.50.1460">
    <property type="match status" value="1"/>
</dbReference>
<feature type="non-terminal residue" evidence="2">
    <location>
        <position position="184"/>
    </location>
</feature>
<sequence>MFFARHGMRGKWSEGEEGWCGTICSVDMGGREFSDCVKEEVVVDVVPAMPDRTMAAFLDGLSETRGNNIVCRLYLTLFLIFFINNLVCLCRTLILDCRHSVGAMRHSDDTREAESEGYVPRHVTPTSIRLRREYHRHSIQECGQCYSGRFLGQEYVFTCFAHCVWEEQFTYEHPKQPNGVFTYA</sequence>
<proteinExistence type="predicted"/>
<dbReference type="Proteomes" id="UP000807342">
    <property type="component" value="Unassembled WGS sequence"/>
</dbReference>
<keyword evidence="1" id="KW-0472">Membrane</keyword>
<evidence type="ECO:0000256" key="1">
    <source>
        <dbReference type="SAM" id="Phobius"/>
    </source>
</evidence>